<dbReference type="InterPro" id="IPR019734">
    <property type="entry name" value="TPR_rpt"/>
</dbReference>
<name>A0A6A6W351_9PEZI</name>
<dbReference type="InterPro" id="IPR046341">
    <property type="entry name" value="SET_dom_sf"/>
</dbReference>
<evidence type="ECO:0000313" key="2">
    <source>
        <dbReference type="EMBL" id="KAF2757368.1"/>
    </source>
</evidence>
<reference evidence="2" key="1">
    <citation type="journal article" date="2020" name="Stud. Mycol.">
        <title>101 Dothideomycetes genomes: a test case for predicting lifestyles and emergence of pathogens.</title>
        <authorList>
            <person name="Haridas S."/>
            <person name="Albert R."/>
            <person name="Binder M."/>
            <person name="Bloem J."/>
            <person name="Labutti K."/>
            <person name="Salamov A."/>
            <person name="Andreopoulos B."/>
            <person name="Baker S."/>
            <person name="Barry K."/>
            <person name="Bills G."/>
            <person name="Bluhm B."/>
            <person name="Cannon C."/>
            <person name="Castanera R."/>
            <person name="Culley D."/>
            <person name="Daum C."/>
            <person name="Ezra D."/>
            <person name="Gonzalez J."/>
            <person name="Henrissat B."/>
            <person name="Kuo A."/>
            <person name="Liang C."/>
            <person name="Lipzen A."/>
            <person name="Lutzoni F."/>
            <person name="Magnuson J."/>
            <person name="Mondo S."/>
            <person name="Nolan M."/>
            <person name="Ohm R."/>
            <person name="Pangilinan J."/>
            <person name="Park H.-J."/>
            <person name="Ramirez L."/>
            <person name="Alfaro M."/>
            <person name="Sun H."/>
            <person name="Tritt A."/>
            <person name="Yoshinaga Y."/>
            <person name="Zwiers L.-H."/>
            <person name="Turgeon B."/>
            <person name="Goodwin S."/>
            <person name="Spatafora J."/>
            <person name="Crous P."/>
            <person name="Grigoriev I."/>
        </authorList>
    </citation>
    <scope>NUCLEOTIDE SEQUENCE</scope>
    <source>
        <strain evidence="2">CBS 121739</strain>
    </source>
</reference>
<dbReference type="Gene3D" id="2.170.270.10">
    <property type="entry name" value="SET domain"/>
    <property type="match status" value="1"/>
</dbReference>
<dbReference type="InterPro" id="IPR053209">
    <property type="entry name" value="Gramillin-biosynth_MTr"/>
</dbReference>
<proteinExistence type="predicted"/>
<evidence type="ECO:0000313" key="3">
    <source>
        <dbReference type="Proteomes" id="UP000799437"/>
    </source>
</evidence>
<protein>
    <submittedName>
        <fullName evidence="2">SET domain-containing protein</fullName>
    </submittedName>
</protein>
<sequence>MPPRLLHSSFVAQCEEKLQEELLAARRSEELQGQKLIRQDRKRVIEEFEAYKDEKAASIISGPAQDIDKFSFRPYIIHKHYYPCTKPLSELTSIGIKSLKAEDHNEGRVLLGRIACDPTFTGSNLITVIEDSAGDAHHFMLMHQDISIEANQYLRRWDYVAIKHPYYEISCGQLPMIRIDHVSDLLLLPPKHSSIPQGLRKPVRDDADTWKMIGNEAMKDRDYAGAIRAYTNGLSFRRSSFLPTTLDLHRNRAQAYLSAGYYENALRDCFSVLGHSAVDEKALFRSAKAYLVLGQYMKSRAQLETLLTSYPTNESARHFLSVVLTHLRESSGIYDFAYLFANPSYCPAQYHSAVTGRPVEGAGRGLIAVQAFAPGGLILLDNPIATSSPSAASAGHVLMDLQSRTWTESDGPPLFISIVQTLRKNPCLATKFLNLYAGSYAPACAPTHRVDGHPVLDTFLIHNIVLKNGGTPSGEHFIDPDAQTAKGLIVGVWPQASYANHACAPNATVSFVGNAIMLRAIRDIAPGEQITISYCVLDPDVSVRRERLAKTWGFKCICELCMRESAVCEDVLEMRTAVLDRYEHAETKGRLNMEDVKTSIHELEDTYPRERQTTYPRLAPAFLARTLMHEAASHPTSPSSTMLMTFAALSVLRNFGWGIDFPPPETPASSPPLDFGFPSPPSSPPTTFPTLDRTHAIVPFGCARSIVIAFVHAGNALVSEGKSAWGFMLHGWAREVFGHVTSEPGRFEVEFGGHAEEEDSDEGL</sequence>
<dbReference type="SMART" id="SM00028">
    <property type="entry name" value="TPR"/>
    <property type="match status" value="3"/>
</dbReference>
<keyword evidence="3" id="KW-1185">Reference proteome</keyword>
<evidence type="ECO:0000259" key="1">
    <source>
        <dbReference type="PROSITE" id="PS50280"/>
    </source>
</evidence>
<organism evidence="2 3">
    <name type="scientific">Pseudovirgaria hyperparasitica</name>
    <dbReference type="NCBI Taxonomy" id="470096"/>
    <lineage>
        <taxon>Eukaryota</taxon>
        <taxon>Fungi</taxon>
        <taxon>Dikarya</taxon>
        <taxon>Ascomycota</taxon>
        <taxon>Pezizomycotina</taxon>
        <taxon>Dothideomycetes</taxon>
        <taxon>Dothideomycetes incertae sedis</taxon>
        <taxon>Acrospermales</taxon>
        <taxon>Acrospermaceae</taxon>
        <taxon>Pseudovirgaria</taxon>
    </lineage>
</organism>
<dbReference type="CDD" id="cd20071">
    <property type="entry name" value="SET_SMYD"/>
    <property type="match status" value="1"/>
</dbReference>
<feature type="domain" description="SET" evidence="1">
    <location>
        <begin position="352"/>
        <end position="535"/>
    </location>
</feature>
<dbReference type="Proteomes" id="UP000799437">
    <property type="component" value="Unassembled WGS sequence"/>
</dbReference>
<dbReference type="Pfam" id="PF00856">
    <property type="entry name" value="SET"/>
    <property type="match status" value="1"/>
</dbReference>
<dbReference type="EMBL" id="ML996573">
    <property type="protein sequence ID" value="KAF2757368.1"/>
    <property type="molecule type" value="Genomic_DNA"/>
</dbReference>
<dbReference type="PANTHER" id="PTHR47643:SF2">
    <property type="entry name" value="TPR DOMAIN PROTEIN (AFU_ORTHOLOGUE AFUA_5G12710)"/>
    <property type="match status" value="1"/>
</dbReference>
<dbReference type="OrthoDB" id="438641at2759"/>
<dbReference type="SMART" id="SM00317">
    <property type="entry name" value="SET"/>
    <property type="match status" value="1"/>
</dbReference>
<dbReference type="GeneID" id="54482351"/>
<dbReference type="SUPFAM" id="SSF48452">
    <property type="entry name" value="TPR-like"/>
    <property type="match status" value="1"/>
</dbReference>
<dbReference type="SUPFAM" id="SSF82199">
    <property type="entry name" value="SET domain"/>
    <property type="match status" value="1"/>
</dbReference>
<dbReference type="AlphaFoldDB" id="A0A6A6W351"/>
<gene>
    <name evidence="2" type="ORF">EJ05DRAFT_388029</name>
</gene>
<dbReference type="PANTHER" id="PTHR47643">
    <property type="entry name" value="TPR DOMAIN PROTEIN (AFU_ORTHOLOGUE AFUA_5G12710)"/>
    <property type="match status" value="1"/>
</dbReference>
<dbReference type="RefSeq" id="XP_033599819.1">
    <property type="nucleotide sequence ID" value="XM_033741297.1"/>
</dbReference>
<dbReference type="InterPro" id="IPR011990">
    <property type="entry name" value="TPR-like_helical_dom_sf"/>
</dbReference>
<dbReference type="InterPro" id="IPR001214">
    <property type="entry name" value="SET_dom"/>
</dbReference>
<accession>A0A6A6W351</accession>
<dbReference type="PROSITE" id="PS50280">
    <property type="entry name" value="SET"/>
    <property type="match status" value="1"/>
</dbReference>
<dbReference type="Gene3D" id="1.25.40.10">
    <property type="entry name" value="Tetratricopeptide repeat domain"/>
    <property type="match status" value="1"/>
</dbReference>